<gene>
    <name evidence="1" type="ORF">TanjilG_15060</name>
</gene>
<dbReference type="EMBL" id="CM007368">
    <property type="protein sequence ID" value="OIW06176.1"/>
    <property type="molecule type" value="Genomic_DNA"/>
</dbReference>
<protein>
    <submittedName>
        <fullName evidence="1">Uncharacterized protein</fullName>
    </submittedName>
</protein>
<evidence type="ECO:0000313" key="1">
    <source>
        <dbReference type="EMBL" id="OIW06176.1"/>
    </source>
</evidence>
<keyword evidence="2" id="KW-1185">Reference proteome</keyword>
<dbReference type="Proteomes" id="UP000188354">
    <property type="component" value="Chromosome LG08"/>
</dbReference>
<accession>A0A1J7GZZ0</accession>
<dbReference type="Gramene" id="OIW06176">
    <property type="protein sequence ID" value="OIW06176"/>
    <property type="gene ID" value="TanjilG_15060"/>
</dbReference>
<proteinExistence type="predicted"/>
<sequence>MQLDRAKAKIDRVKFKVHRATPPHDRGKINLDRGIMVRDRRNEKSMQDNALPSTHQSKALHNTLTVAHRPWHIDSDRGSLASAHPTWAQHI</sequence>
<reference evidence="1 2" key="1">
    <citation type="journal article" date="2017" name="Plant Biotechnol. J.">
        <title>A comprehensive draft genome sequence for lupin (Lupinus angustifolius), an emerging health food: insights into plant-microbe interactions and legume evolution.</title>
        <authorList>
            <person name="Hane J.K."/>
            <person name="Ming Y."/>
            <person name="Kamphuis L.G."/>
            <person name="Nelson M.N."/>
            <person name="Garg G."/>
            <person name="Atkins C.A."/>
            <person name="Bayer P.E."/>
            <person name="Bravo A."/>
            <person name="Bringans S."/>
            <person name="Cannon S."/>
            <person name="Edwards D."/>
            <person name="Foley R."/>
            <person name="Gao L.L."/>
            <person name="Harrison M.J."/>
            <person name="Huang W."/>
            <person name="Hurgobin B."/>
            <person name="Li S."/>
            <person name="Liu C.W."/>
            <person name="McGrath A."/>
            <person name="Morahan G."/>
            <person name="Murray J."/>
            <person name="Weller J."/>
            <person name="Jian J."/>
            <person name="Singh K.B."/>
        </authorList>
    </citation>
    <scope>NUCLEOTIDE SEQUENCE [LARGE SCALE GENOMIC DNA]</scope>
    <source>
        <strain evidence="2">cv. Tanjil</strain>
        <tissue evidence="1">Whole plant</tissue>
    </source>
</reference>
<evidence type="ECO:0000313" key="2">
    <source>
        <dbReference type="Proteomes" id="UP000188354"/>
    </source>
</evidence>
<organism evidence="1 2">
    <name type="scientific">Lupinus angustifolius</name>
    <name type="common">Narrow-leaved blue lupine</name>
    <dbReference type="NCBI Taxonomy" id="3871"/>
    <lineage>
        <taxon>Eukaryota</taxon>
        <taxon>Viridiplantae</taxon>
        <taxon>Streptophyta</taxon>
        <taxon>Embryophyta</taxon>
        <taxon>Tracheophyta</taxon>
        <taxon>Spermatophyta</taxon>
        <taxon>Magnoliopsida</taxon>
        <taxon>eudicotyledons</taxon>
        <taxon>Gunneridae</taxon>
        <taxon>Pentapetalae</taxon>
        <taxon>rosids</taxon>
        <taxon>fabids</taxon>
        <taxon>Fabales</taxon>
        <taxon>Fabaceae</taxon>
        <taxon>Papilionoideae</taxon>
        <taxon>50 kb inversion clade</taxon>
        <taxon>genistoids sensu lato</taxon>
        <taxon>core genistoids</taxon>
        <taxon>Genisteae</taxon>
        <taxon>Lupinus</taxon>
    </lineage>
</organism>
<name>A0A1J7GZZ0_LUPAN</name>
<dbReference type="AlphaFoldDB" id="A0A1J7GZZ0"/>